<dbReference type="GO" id="GO:0140359">
    <property type="term" value="F:ABC-type transporter activity"/>
    <property type="evidence" value="ECO:0007669"/>
    <property type="project" value="InterPro"/>
</dbReference>
<dbReference type="GO" id="GO:0005524">
    <property type="term" value="F:ATP binding"/>
    <property type="evidence" value="ECO:0007669"/>
    <property type="project" value="UniProtKB-KW"/>
</dbReference>
<evidence type="ECO:0000256" key="3">
    <source>
        <dbReference type="ARBA" id="ARBA00022741"/>
    </source>
</evidence>
<dbReference type="InterPro" id="IPR039421">
    <property type="entry name" value="Type_1_exporter"/>
</dbReference>
<dbReference type="Gene3D" id="1.20.1560.10">
    <property type="entry name" value="ABC transporter type 1, transmembrane domain"/>
    <property type="match status" value="1"/>
</dbReference>
<dbReference type="PROSITE" id="PS50893">
    <property type="entry name" value="ABC_TRANSPORTER_2"/>
    <property type="match status" value="1"/>
</dbReference>
<dbReference type="InterPro" id="IPR036640">
    <property type="entry name" value="ABC1_TM_sf"/>
</dbReference>
<dbReference type="SMART" id="SM00382">
    <property type="entry name" value="AAA"/>
    <property type="match status" value="1"/>
</dbReference>
<reference evidence="10" key="1">
    <citation type="submission" date="2018-12" db="EMBL/GenBank/DDBJ databases">
        <title>Complete genome sequence of an uncultured bacterium of the candidate phylum Bipolaricaulota.</title>
        <authorList>
            <person name="Kadnikov V.V."/>
            <person name="Mardanov A.V."/>
            <person name="Beletsky A.V."/>
            <person name="Frank Y.A."/>
            <person name="Karnachuk O.V."/>
            <person name="Ravin N.V."/>
        </authorList>
    </citation>
    <scope>NUCLEOTIDE SEQUENCE [LARGE SCALE GENOMIC DNA]</scope>
</reference>
<dbReference type="AlphaFoldDB" id="A0A410FW72"/>
<dbReference type="PROSITE" id="PS00211">
    <property type="entry name" value="ABC_TRANSPORTER_1"/>
    <property type="match status" value="1"/>
</dbReference>
<name>A0A410FW72_BIPS1</name>
<dbReference type="PANTHER" id="PTHR24221:SF248">
    <property type="entry name" value="ABC TRANSPORTER TRANSMEMBRANE REGION"/>
    <property type="match status" value="1"/>
</dbReference>
<dbReference type="InterPro" id="IPR003593">
    <property type="entry name" value="AAA+_ATPase"/>
</dbReference>
<dbReference type="InterPro" id="IPR017871">
    <property type="entry name" value="ABC_transporter-like_CS"/>
</dbReference>
<evidence type="ECO:0000259" key="7">
    <source>
        <dbReference type="PROSITE" id="PS50893"/>
    </source>
</evidence>
<evidence type="ECO:0000313" key="9">
    <source>
        <dbReference type="EMBL" id="QAA77160.1"/>
    </source>
</evidence>
<keyword evidence="6" id="KW-0472">Membrane</keyword>
<dbReference type="SUPFAM" id="SSF90123">
    <property type="entry name" value="ABC transporter transmembrane region"/>
    <property type="match status" value="1"/>
</dbReference>
<evidence type="ECO:0000256" key="5">
    <source>
        <dbReference type="ARBA" id="ARBA00022989"/>
    </source>
</evidence>
<dbReference type="GO" id="GO:0034040">
    <property type="term" value="F:ATPase-coupled lipid transmembrane transporter activity"/>
    <property type="evidence" value="ECO:0007669"/>
    <property type="project" value="TreeGrafter"/>
</dbReference>
<organism evidence="9 10">
    <name type="scientific">Bipolaricaulis sibiricus</name>
    <dbReference type="NCBI Taxonomy" id="2501609"/>
    <lineage>
        <taxon>Bacteria</taxon>
        <taxon>Candidatus Bipolaricaulota</taxon>
        <taxon>Candidatus Bipolaricaulia</taxon>
        <taxon>Candidatus Bipolaricaulales</taxon>
        <taxon>Candidatus Bipolaricaulaceae</taxon>
        <taxon>Candidatus Bipolaricaulis</taxon>
    </lineage>
</organism>
<evidence type="ECO:0000313" key="10">
    <source>
        <dbReference type="Proteomes" id="UP000287233"/>
    </source>
</evidence>
<dbReference type="InterPro" id="IPR011527">
    <property type="entry name" value="ABC1_TM_dom"/>
</dbReference>
<sequence>MGQHRASVSKRGKVQGWAPAAASVTGGGLYPAVKLGAGLMAFRGAISPGGAIGIAQLASQTVQPLTGIVSLWSQLQQGVVAGRRVTELLCQEGDPYASPALYAGDLLQWIALDRVSFTYPGAPTPALTAASLRVKRGEGVAVVGESGSGKSTLLKILCGLFRATRGEARVGDGDRALMARPGDLRRTSALCPPDLQLFPLTIAENLGRVCPGCIDSASHDGLAGEIFRLFEIPELVSELPERWATPVGNLSGGQRQRIAVVRAFLKVAPIVVLDEPTSHLDTEAEQAVIRAVRELAQTRLVIVATHRVIRLGWVDKIVVLDHGRMAQIGTFGDLRQEPGPFAVLYARQIRESAQDGGGGA</sequence>
<evidence type="ECO:0008006" key="11">
    <source>
        <dbReference type="Google" id="ProtNLM"/>
    </source>
</evidence>
<gene>
    <name evidence="9" type="ORF">BIP78_1394</name>
</gene>
<evidence type="ECO:0000256" key="6">
    <source>
        <dbReference type="ARBA" id="ARBA00023136"/>
    </source>
</evidence>
<dbReference type="Pfam" id="PF00005">
    <property type="entry name" value="ABC_tran"/>
    <property type="match status" value="1"/>
</dbReference>
<keyword evidence="5" id="KW-1133">Transmembrane helix</keyword>
<dbReference type="CDD" id="cd03228">
    <property type="entry name" value="ABCC_MRP_Like"/>
    <property type="match status" value="1"/>
</dbReference>
<dbReference type="PROSITE" id="PS50929">
    <property type="entry name" value="ABC_TM1F"/>
    <property type="match status" value="1"/>
</dbReference>
<evidence type="ECO:0000256" key="2">
    <source>
        <dbReference type="ARBA" id="ARBA00022692"/>
    </source>
</evidence>
<keyword evidence="3" id="KW-0547">Nucleotide-binding</keyword>
<protein>
    <recommendedName>
        <fullName evidence="11">ABC transporter domain-containing protein</fullName>
    </recommendedName>
</protein>
<dbReference type="InterPro" id="IPR003439">
    <property type="entry name" value="ABC_transporter-like_ATP-bd"/>
</dbReference>
<evidence type="ECO:0000256" key="1">
    <source>
        <dbReference type="ARBA" id="ARBA00004651"/>
    </source>
</evidence>
<proteinExistence type="predicted"/>
<keyword evidence="4" id="KW-0067">ATP-binding</keyword>
<evidence type="ECO:0000259" key="8">
    <source>
        <dbReference type="PROSITE" id="PS50929"/>
    </source>
</evidence>
<dbReference type="PANTHER" id="PTHR24221">
    <property type="entry name" value="ATP-BINDING CASSETTE SUB-FAMILY B"/>
    <property type="match status" value="1"/>
</dbReference>
<dbReference type="Proteomes" id="UP000287233">
    <property type="component" value="Chromosome"/>
</dbReference>
<comment type="subcellular location">
    <subcellularLocation>
        <location evidence="1">Cell membrane</location>
        <topology evidence="1">Multi-pass membrane protein</topology>
    </subcellularLocation>
</comment>
<accession>A0A410FW72</accession>
<dbReference type="InterPro" id="IPR027417">
    <property type="entry name" value="P-loop_NTPase"/>
</dbReference>
<dbReference type="GO" id="GO:0005886">
    <property type="term" value="C:plasma membrane"/>
    <property type="evidence" value="ECO:0007669"/>
    <property type="project" value="UniProtKB-SubCell"/>
</dbReference>
<dbReference type="KEGG" id="bih:BIP78_1394"/>
<dbReference type="SUPFAM" id="SSF52540">
    <property type="entry name" value="P-loop containing nucleoside triphosphate hydrolases"/>
    <property type="match status" value="1"/>
</dbReference>
<dbReference type="GO" id="GO:0016887">
    <property type="term" value="F:ATP hydrolysis activity"/>
    <property type="evidence" value="ECO:0007669"/>
    <property type="project" value="InterPro"/>
</dbReference>
<feature type="domain" description="ABC transmembrane type-1" evidence="8">
    <location>
        <begin position="1"/>
        <end position="77"/>
    </location>
</feature>
<evidence type="ECO:0000256" key="4">
    <source>
        <dbReference type="ARBA" id="ARBA00022840"/>
    </source>
</evidence>
<dbReference type="EMBL" id="CP034928">
    <property type="protein sequence ID" value="QAA77160.1"/>
    <property type="molecule type" value="Genomic_DNA"/>
</dbReference>
<feature type="domain" description="ABC transporter" evidence="7">
    <location>
        <begin position="110"/>
        <end position="347"/>
    </location>
</feature>
<dbReference type="Gene3D" id="3.40.50.300">
    <property type="entry name" value="P-loop containing nucleotide triphosphate hydrolases"/>
    <property type="match status" value="1"/>
</dbReference>
<keyword evidence="2" id="KW-0812">Transmembrane</keyword>